<dbReference type="PANTHER" id="PTHR34448">
    <property type="entry name" value="AMINOPEPTIDASE"/>
    <property type="match status" value="1"/>
</dbReference>
<dbReference type="GO" id="GO:0046872">
    <property type="term" value="F:metal ion binding"/>
    <property type="evidence" value="ECO:0007669"/>
    <property type="project" value="UniProtKB-KW"/>
</dbReference>
<organism evidence="2 3">
    <name type="scientific">Petrotoga sibirica</name>
    <dbReference type="NCBI Taxonomy" id="156202"/>
    <lineage>
        <taxon>Bacteria</taxon>
        <taxon>Thermotogati</taxon>
        <taxon>Thermotogota</taxon>
        <taxon>Thermotogae</taxon>
        <taxon>Petrotogales</taxon>
        <taxon>Petrotogaceae</taxon>
        <taxon>Petrotoga</taxon>
    </lineage>
</organism>
<dbReference type="RefSeq" id="WP_103877378.1">
    <property type="nucleotide sequence ID" value="NZ_SODZ01000002.1"/>
</dbReference>
<accession>A0A4V3GR10</accession>
<dbReference type="SUPFAM" id="SSF144052">
    <property type="entry name" value="Thermophilic metalloprotease-like"/>
    <property type="match status" value="1"/>
</dbReference>
<keyword evidence="2" id="KW-0378">Hydrolase</keyword>
<evidence type="ECO:0000313" key="3">
    <source>
        <dbReference type="Proteomes" id="UP000294817"/>
    </source>
</evidence>
<keyword evidence="3" id="KW-1185">Reference proteome</keyword>
<evidence type="ECO:0000313" key="2">
    <source>
        <dbReference type="EMBL" id="TDX17223.1"/>
    </source>
</evidence>
<protein>
    <submittedName>
        <fullName evidence="2">Thermophilic metalloprotease (M29)</fullName>
    </submittedName>
</protein>
<dbReference type="Proteomes" id="UP000294817">
    <property type="component" value="Unassembled WGS sequence"/>
</dbReference>
<dbReference type="InterPro" id="IPR052170">
    <property type="entry name" value="M29_Exopeptidase"/>
</dbReference>
<evidence type="ECO:0000256" key="1">
    <source>
        <dbReference type="ARBA" id="ARBA00022723"/>
    </source>
</evidence>
<dbReference type="AlphaFoldDB" id="A0A4V3GR10"/>
<keyword evidence="2" id="KW-0645">Protease</keyword>
<name>A0A4V3GR10_9BACT</name>
<dbReference type="GO" id="GO:0008237">
    <property type="term" value="F:metallopeptidase activity"/>
    <property type="evidence" value="ECO:0007669"/>
    <property type="project" value="UniProtKB-KW"/>
</dbReference>
<dbReference type="EMBL" id="SODZ01000002">
    <property type="protein sequence ID" value="TDX17223.1"/>
    <property type="molecule type" value="Genomic_DNA"/>
</dbReference>
<proteinExistence type="predicted"/>
<dbReference type="GO" id="GO:0006508">
    <property type="term" value="P:proteolysis"/>
    <property type="evidence" value="ECO:0007669"/>
    <property type="project" value="UniProtKB-KW"/>
</dbReference>
<sequence length="321" mass="37063">MSRNQISEINACFHKVLSECRVIDQFKKVIIIFKENEYVWTELKKVLEKYEVNTIMVRIPNEEKDINSWIPKRCENGLFFIEQLGFYEADLTIFGLPIDARDYIFQKRLHERFIELQTSGQPTIMIDWPPEDIESSLKELVSHLYIRALCADYSNVRTENERLKNWLNKGRAYRITTSNGTDILIKREERPIHTEDCLINKTNKSILQLPCGEVFFAPIEKASNGVLVTKVGKKKIEISIKNGVARFEDERFLKIPNESFLGEFGIGTNRSMAKLFSLSSGEKAYGTCHFGFGNNTDIGGQISTDYHYDIIIDEPTITILE</sequence>
<reference evidence="2 3" key="1">
    <citation type="submission" date="2019-03" db="EMBL/GenBank/DDBJ databases">
        <title>Genomic Encyclopedia of Type Strains, Phase IV (KMG-IV): sequencing the most valuable type-strain genomes for metagenomic binning, comparative biology and taxonomic classification.</title>
        <authorList>
            <person name="Goeker M."/>
        </authorList>
    </citation>
    <scope>NUCLEOTIDE SEQUENCE [LARGE SCALE GENOMIC DNA]</scope>
    <source>
        <strain evidence="2 3">DSM 13575</strain>
    </source>
</reference>
<keyword evidence="1" id="KW-0479">Metal-binding</keyword>
<dbReference type="PANTHER" id="PTHR34448:SF1">
    <property type="entry name" value="BLL6088 PROTEIN"/>
    <property type="match status" value="1"/>
</dbReference>
<keyword evidence="2" id="KW-0482">Metalloprotease</keyword>
<gene>
    <name evidence="2" type="ORF">C8D74_102169</name>
</gene>
<comment type="caution">
    <text evidence="2">The sequence shown here is derived from an EMBL/GenBank/DDBJ whole genome shotgun (WGS) entry which is preliminary data.</text>
</comment>